<evidence type="ECO:0000313" key="2">
    <source>
        <dbReference type="EMBL" id="GBP17416.1"/>
    </source>
</evidence>
<dbReference type="OrthoDB" id="410104at2759"/>
<dbReference type="InterPro" id="IPR000477">
    <property type="entry name" value="RT_dom"/>
</dbReference>
<dbReference type="STRING" id="151549.A0A4C1TUE7"/>
<keyword evidence="2" id="KW-0695">RNA-directed DNA polymerase</keyword>
<dbReference type="GO" id="GO:0003964">
    <property type="term" value="F:RNA-directed DNA polymerase activity"/>
    <property type="evidence" value="ECO:0007669"/>
    <property type="project" value="UniProtKB-KW"/>
</dbReference>
<keyword evidence="3" id="KW-1185">Reference proteome</keyword>
<keyword evidence="2" id="KW-0548">Nucleotidyltransferase</keyword>
<sequence length="410" mass="48705">MISKTEISLKSKQLLQERKELIQQRKNNNNSQKKEISKEISKQLRKERKEKRLTILKKHIQKSGGIRKARKELNHKKDWIPNMKDKDKRKTCKRSEILGITTDYYKKLYQSRKVQHVIKEYNSVNKEKIEPILKEETIKSIESQKLDKAPGSDLITNELLKTTLPVMAPRLTNLFNEILETETIPEDWTKSTIILLHKKGDKEDIGNYRPISLMSNIYKIFSKIILNRITNTLDEHQPKEQAGFRSKFSTIDHIHTLRQILQKYSEYNKTYYIGNLNWTKNGLNINGENLNHLRFADDLILFSENARTLEIMLQQLSDESVKAAYRQIKWRWTGHMSRENIEKWSRLVTEWYPRDGKRSRGRPNKRWEDDLRKIAGPVWSRLARDRDKWKSLEEAFVDRQAVQQKQPVAD</sequence>
<dbReference type="Pfam" id="PF00078">
    <property type="entry name" value="RVT_1"/>
    <property type="match status" value="1"/>
</dbReference>
<organism evidence="2 3">
    <name type="scientific">Eumeta variegata</name>
    <name type="common">Bagworm moth</name>
    <name type="synonym">Eumeta japonica</name>
    <dbReference type="NCBI Taxonomy" id="151549"/>
    <lineage>
        <taxon>Eukaryota</taxon>
        <taxon>Metazoa</taxon>
        <taxon>Ecdysozoa</taxon>
        <taxon>Arthropoda</taxon>
        <taxon>Hexapoda</taxon>
        <taxon>Insecta</taxon>
        <taxon>Pterygota</taxon>
        <taxon>Neoptera</taxon>
        <taxon>Endopterygota</taxon>
        <taxon>Lepidoptera</taxon>
        <taxon>Glossata</taxon>
        <taxon>Ditrysia</taxon>
        <taxon>Tineoidea</taxon>
        <taxon>Psychidae</taxon>
        <taxon>Oiketicinae</taxon>
        <taxon>Eumeta</taxon>
    </lineage>
</organism>
<dbReference type="PANTHER" id="PTHR19446">
    <property type="entry name" value="REVERSE TRANSCRIPTASES"/>
    <property type="match status" value="1"/>
</dbReference>
<dbReference type="CDD" id="cd01650">
    <property type="entry name" value="RT_nLTR_like"/>
    <property type="match status" value="1"/>
</dbReference>
<dbReference type="SUPFAM" id="SSF56672">
    <property type="entry name" value="DNA/RNA polymerases"/>
    <property type="match status" value="1"/>
</dbReference>
<proteinExistence type="predicted"/>
<protein>
    <submittedName>
        <fullName evidence="2">Probable RNA-directed DNA polymerase from transposon X-element</fullName>
    </submittedName>
</protein>
<dbReference type="EMBL" id="BGZK01000087">
    <property type="protein sequence ID" value="GBP17416.1"/>
    <property type="molecule type" value="Genomic_DNA"/>
</dbReference>
<dbReference type="Proteomes" id="UP000299102">
    <property type="component" value="Unassembled WGS sequence"/>
</dbReference>
<feature type="domain" description="Reverse transcriptase" evidence="1">
    <location>
        <begin position="200"/>
        <end position="258"/>
    </location>
</feature>
<name>A0A4C1TUE7_EUMVA</name>
<accession>A0A4C1TUE7</accession>
<evidence type="ECO:0000259" key="1">
    <source>
        <dbReference type="Pfam" id="PF00078"/>
    </source>
</evidence>
<dbReference type="AlphaFoldDB" id="A0A4C1TUE7"/>
<gene>
    <name evidence="2" type="ORF">EVAR_8776_1</name>
</gene>
<keyword evidence="2" id="KW-0808">Transferase</keyword>
<comment type="caution">
    <text evidence="2">The sequence shown here is derived from an EMBL/GenBank/DDBJ whole genome shotgun (WGS) entry which is preliminary data.</text>
</comment>
<reference evidence="2 3" key="1">
    <citation type="journal article" date="2019" name="Commun. Biol.">
        <title>The bagworm genome reveals a unique fibroin gene that provides high tensile strength.</title>
        <authorList>
            <person name="Kono N."/>
            <person name="Nakamura H."/>
            <person name="Ohtoshi R."/>
            <person name="Tomita M."/>
            <person name="Numata K."/>
            <person name="Arakawa K."/>
        </authorList>
    </citation>
    <scope>NUCLEOTIDE SEQUENCE [LARGE SCALE GENOMIC DNA]</scope>
</reference>
<evidence type="ECO:0000313" key="3">
    <source>
        <dbReference type="Proteomes" id="UP000299102"/>
    </source>
</evidence>
<dbReference type="InterPro" id="IPR043502">
    <property type="entry name" value="DNA/RNA_pol_sf"/>
</dbReference>